<sequence>MTRVMDVVREPRNHVIDAARAASIVVVVVFHALLYEVRLVDGRPALVPWAPPHVPWWPLSWLFMVIPIFFIAGGYAHALLVDRMRLQGTSYAHFLANRGRRLIGPLILFVTVLALASTVAAWLGYADVVIPGTRQLMQLLWFISVYLVIAAVAPWAVAAHERWGWRPMLVAAVAAAGVDTWSFATDEFWLRNLNMLLVWPLAHQLGIAYHRGWFRTGHALGAVLALAGGVSGIAVLVFGFGYPGSAVGLADIPIANVQPPTLAMGFLALAQCGALALVERAGWLRDVSGRVQRALALVNALMMTAYLWHIGCIALAAGALLALSIAAPAASGIVLSQASVAVLSLAIVVAVVPLLGRIEYRLIPPLGEHQDGRIVVVAYAILVLGTGIVWQTGTVLHPASPGSTAGVGLVWLGSWLMRRAANA</sequence>
<dbReference type="GO" id="GO:0016747">
    <property type="term" value="F:acyltransferase activity, transferring groups other than amino-acyl groups"/>
    <property type="evidence" value="ECO:0007669"/>
    <property type="project" value="InterPro"/>
</dbReference>
<keyword evidence="1" id="KW-0472">Membrane</keyword>
<keyword evidence="4" id="KW-1185">Reference proteome</keyword>
<feature type="transmembrane region" description="Helical" evidence="1">
    <location>
        <begin position="219"/>
        <end position="242"/>
    </location>
</feature>
<protein>
    <recommendedName>
        <fullName evidence="2">Acyltransferase 3 domain-containing protein</fullName>
    </recommendedName>
</protein>
<dbReference type="InterPro" id="IPR002656">
    <property type="entry name" value="Acyl_transf_3_dom"/>
</dbReference>
<dbReference type="AlphaFoldDB" id="A0A4Q9KQ59"/>
<evidence type="ECO:0000256" key="1">
    <source>
        <dbReference type="SAM" id="Phobius"/>
    </source>
</evidence>
<dbReference type="RefSeq" id="WP_131171144.1">
    <property type="nucleotide sequence ID" value="NZ_SDMR01000002.1"/>
</dbReference>
<feature type="transmembrane region" description="Helical" evidence="1">
    <location>
        <begin position="333"/>
        <end position="355"/>
    </location>
</feature>
<dbReference type="OrthoDB" id="8206682at2"/>
<feature type="transmembrane region" description="Helical" evidence="1">
    <location>
        <begin position="376"/>
        <end position="393"/>
    </location>
</feature>
<evidence type="ECO:0000313" key="4">
    <source>
        <dbReference type="Proteomes" id="UP000291933"/>
    </source>
</evidence>
<feature type="transmembrane region" description="Helical" evidence="1">
    <location>
        <begin position="294"/>
        <end position="327"/>
    </location>
</feature>
<dbReference type="EMBL" id="SDMR01000002">
    <property type="protein sequence ID" value="TBT96029.1"/>
    <property type="molecule type" value="Genomic_DNA"/>
</dbReference>
<feature type="domain" description="Acyltransferase 3" evidence="2">
    <location>
        <begin position="14"/>
        <end position="350"/>
    </location>
</feature>
<feature type="transmembrane region" description="Helical" evidence="1">
    <location>
        <begin position="137"/>
        <end position="158"/>
    </location>
</feature>
<dbReference type="Pfam" id="PF01757">
    <property type="entry name" value="Acyl_transf_3"/>
    <property type="match status" value="1"/>
</dbReference>
<feature type="transmembrane region" description="Helical" evidence="1">
    <location>
        <begin position="21"/>
        <end position="40"/>
    </location>
</feature>
<dbReference type="Proteomes" id="UP000291933">
    <property type="component" value="Unassembled WGS sequence"/>
</dbReference>
<feature type="transmembrane region" description="Helical" evidence="1">
    <location>
        <begin position="102"/>
        <end position="125"/>
    </location>
</feature>
<organism evidence="3 4">
    <name type="scientific">Propioniciclava tarda</name>
    <dbReference type="NCBI Taxonomy" id="433330"/>
    <lineage>
        <taxon>Bacteria</taxon>
        <taxon>Bacillati</taxon>
        <taxon>Actinomycetota</taxon>
        <taxon>Actinomycetes</taxon>
        <taxon>Propionibacteriales</taxon>
        <taxon>Propionibacteriaceae</taxon>
        <taxon>Propioniciclava</taxon>
    </lineage>
</organism>
<comment type="caution">
    <text evidence="3">The sequence shown here is derived from an EMBL/GenBank/DDBJ whole genome shotgun (WGS) entry which is preliminary data.</text>
</comment>
<name>A0A4Q9KQ59_PROTD</name>
<reference evidence="3 4" key="1">
    <citation type="submission" date="2019-01" db="EMBL/GenBank/DDBJ databases">
        <title>Lactibacter flavus gen. nov., sp. nov., a novel bacterium of the family Propionibacteriaceae isolated from raw milk and dairy products.</title>
        <authorList>
            <person name="Huptas C."/>
            <person name="Wenning M."/>
            <person name="Breitenwieser F."/>
            <person name="Doll E."/>
            <person name="Von Neubeck M."/>
            <person name="Busse H.-J."/>
            <person name="Scherer S."/>
        </authorList>
    </citation>
    <scope>NUCLEOTIDE SEQUENCE [LARGE SCALE GENOMIC DNA]</scope>
    <source>
        <strain evidence="3 4">DSM 22130</strain>
    </source>
</reference>
<keyword evidence="1" id="KW-1133">Transmembrane helix</keyword>
<feature type="transmembrane region" description="Helical" evidence="1">
    <location>
        <begin position="60"/>
        <end position="81"/>
    </location>
</feature>
<accession>A0A4Q9KQ59</accession>
<proteinExistence type="predicted"/>
<keyword evidence="1" id="KW-0812">Transmembrane</keyword>
<feature type="transmembrane region" description="Helical" evidence="1">
    <location>
        <begin position="399"/>
        <end position="417"/>
    </location>
</feature>
<evidence type="ECO:0000313" key="3">
    <source>
        <dbReference type="EMBL" id="TBT96029.1"/>
    </source>
</evidence>
<evidence type="ECO:0000259" key="2">
    <source>
        <dbReference type="Pfam" id="PF01757"/>
    </source>
</evidence>
<feature type="transmembrane region" description="Helical" evidence="1">
    <location>
        <begin position="262"/>
        <end position="282"/>
    </location>
</feature>
<gene>
    <name evidence="3" type="ORF">ET996_03450</name>
</gene>